<dbReference type="Pfam" id="PF19581">
    <property type="entry name" value="Glyoxalase_7"/>
    <property type="match status" value="1"/>
</dbReference>
<dbReference type="InterPro" id="IPR037523">
    <property type="entry name" value="VOC_core"/>
</dbReference>
<dbReference type="PROSITE" id="PS51819">
    <property type="entry name" value="VOC"/>
    <property type="match status" value="1"/>
</dbReference>
<proteinExistence type="inferred from homology"/>
<evidence type="ECO:0000259" key="4">
    <source>
        <dbReference type="PROSITE" id="PS51819"/>
    </source>
</evidence>
<evidence type="ECO:0000256" key="1">
    <source>
        <dbReference type="ARBA" id="ARBA00011051"/>
    </source>
</evidence>
<dbReference type="AlphaFoldDB" id="A0A6P0UWW6"/>
<keyword evidence="6" id="KW-1185">Reference proteome</keyword>
<dbReference type="Proteomes" id="UP000468581">
    <property type="component" value="Unassembled WGS sequence"/>
</dbReference>
<evidence type="ECO:0000256" key="3">
    <source>
        <dbReference type="ARBA" id="ARBA00023251"/>
    </source>
</evidence>
<evidence type="ECO:0000313" key="5">
    <source>
        <dbReference type="EMBL" id="NER15233.1"/>
    </source>
</evidence>
<comment type="caution">
    <text evidence="5">The sequence shown here is derived from an EMBL/GenBank/DDBJ whole genome shotgun (WGS) entry which is preliminary data.</text>
</comment>
<dbReference type="CDD" id="cd08349">
    <property type="entry name" value="BLMA_like"/>
    <property type="match status" value="1"/>
</dbReference>
<evidence type="ECO:0000256" key="2">
    <source>
        <dbReference type="ARBA" id="ARBA00021572"/>
    </source>
</evidence>
<gene>
    <name evidence="5" type="ORF">GWK08_17385</name>
</gene>
<comment type="similarity">
    <text evidence="1">Belongs to the bleomycin resistance protein family.</text>
</comment>
<sequence length="119" mass="13788">MKHLQRGIPVLASLNIAKTVAFYKNKLGFDKQGYMDENYAVLARDKVEIHFWKCDDKIHPENTSCYVRVQDIDTLYKEMQAAEVVHPRGAIEDKPYGIREFAIVDLDGNLIKFGEYLQH</sequence>
<dbReference type="InterPro" id="IPR029068">
    <property type="entry name" value="Glyas_Bleomycin-R_OHBP_Dase"/>
</dbReference>
<dbReference type="GO" id="GO:0046677">
    <property type="term" value="P:response to antibiotic"/>
    <property type="evidence" value="ECO:0007669"/>
    <property type="project" value="UniProtKB-KW"/>
</dbReference>
<evidence type="ECO:0000313" key="6">
    <source>
        <dbReference type="Proteomes" id="UP000468581"/>
    </source>
</evidence>
<accession>A0A6P0UWW6</accession>
<dbReference type="InterPro" id="IPR000335">
    <property type="entry name" value="Bleomycin-R"/>
</dbReference>
<name>A0A6P0UWW6_9FLAO</name>
<protein>
    <recommendedName>
        <fullName evidence="2">Bleomycin resistance protein</fullName>
    </recommendedName>
</protein>
<organism evidence="5 6">
    <name type="scientific">Leptobacterium flavescens</name>
    <dbReference type="NCBI Taxonomy" id="472055"/>
    <lineage>
        <taxon>Bacteria</taxon>
        <taxon>Pseudomonadati</taxon>
        <taxon>Bacteroidota</taxon>
        <taxon>Flavobacteriia</taxon>
        <taxon>Flavobacteriales</taxon>
        <taxon>Flavobacteriaceae</taxon>
        <taxon>Leptobacterium</taxon>
    </lineage>
</organism>
<feature type="domain" description="VOC" evidence="4">
    <location>
        <begin position="5"/>
        <end position="116"/>
    </location>
</feature>
<dbReference type="SUPFAM" id="SSF54593">
    <property type="entry name" value="Glyoxalase/Bleomycin resistance protein/Dihydroxybiphenyl dioxygenase"/>
    <property type="match status" value="1"/>
</dbReference>
<dbReference type="Gene3D" id="3.10.180.10">
    <property type="entry name" value="2,3-Dihydroxybiphenyl 1,2-Dioxygenase, domain 1"/>
    <property type="match status" value="1"/>
</dbReference>
<dbReference type="EMBL" id="JAABOO010000004">
    <property type="protein sequence ID" value="NER15233.1"/>
    <property type="molecule type" value="Genomic_DNA"/>
</dbReference>
<reference evidence="5 6" key="1">
    <citation type="submission" date="2020-01" db="EMBL/GenBank/DDBJ databases">
        <title>Leptobacterium flavescens.</title>
        <authorList>
            <person name="Wang G."/>
        </authorList>
    </citation>
    <scope>NUCLEOTIDE SEQUENCE [LARGE SCALE GENOMIC DNA]</scope>
    <source>
        <strain evidence="5 6">KCTC 22160</strain>
    </source>
</reference>
<keyword evidence="3" id="KW-0046">Antibiotic resistance</keyword>